<organism evidence="4 5">
    <name type="scientific">Acidothermus cellulolyticus (strain ATCC 43068 / DSM 8971 / 11B)</name>
    <dbReference type="NCBI Taxonomy" id="351607"/>
    <lineage>
        <taxon>Bacteria</taxon>
        <taxon>Bacillati</taxon>
        <taxon>Actinomycetota</taxon>
        <taxon>Actinomycetes</taxon>
        <taxon>Acidothermales</taxon>
        <taxon>Acidothermaceae</taxon>
        <taxon>Acidothermus</taxon>
    </lineage>
</organism>
<dbReference type="KEGG" id="ace:Acel_1228"/>
<feature type="coiled-coil region" evidence="2">
    <location>
        <begin position="64"/>
        <end position="91"/>
    </location>
</feature>
<dbReference type="Pfam" id="PF05949">
    <property type="entry name" value="DUF881"/>
    <property type="match status" value="1"/>
</dbReference>
<proteinExistence type="inferred from homology"/>
<dbReference type="EMBL" id="CP000481">
    <property type="protein sequence ID" value="ABK53000.1"/>
    <property type="molecule type" value="Genomic_DNA"/>
</dbReference>
<feature type="transmembrane region" description="Helical" evidence="3">
    <location>
        <begin position="25"/>
        <end position="44"/>
    </location>
</feature>
<dbReference type="InterPro" id="IPR010273">
    <property type="entry name" value="DUF881"/>
</dbReference>
<evidence type="ECO:0000256" key="2">
    <source>
        <dbReference type="SAM" id="Coils"/>
    </source>
</evidence>
<keyword evidence="3" id="KW-1133">Transmembrane helix</keyword>
<dbReference type="AlphaFoldDB" id="A0LU90"/>
<keyword evidence="5" id="KW-1185">Reference proteome</keyword>
<keyword evidence="3" id="KW-0472">Membrane</keyword>
<evidence type="ECO:0000313" key="4">
    <source>
        <dbReference type="EMBL" id="ABK53000.1"/>
    </source>
</evidence>
<protein>
    <recommendedName>
        <fullName evidence="6">DUF881 domain-containing protein</fullName>
    </recommendedName>
</protein>
<name>A0LU90_ACIC1</name>
<keyword evidence="3" id="KW-0812">Transmembrane</keyword>
<evidence type="ECO:0000313" key="5">
    <source>
        <dbReference type="Proteomes" id="UP000008221"/>
    </source>
</evidence>
<dbReference type="OrthoDB" id="3211287at2"/>
<dbReference type="GO" id="GO:0005886">
    <property type="term" value="C:plasma membrane"/>
    <property type="evidence" value="ECO:0007669"/>
    <property type="project" value="TreeGrafter"/>
</dbReference>
<dbReference type="STRING" id="351607.Acel_1228"/>
<evidence type="ECO:0000256" key="3">
    <source>
        <dbReference type="SAM" id="Phobius"/>
    </source>
</evidence>
<dbReference type="Gene3D" id="3.30.70.1880">
    <property type="entry name" value="Protein of unknown function DUF881"/>
    <property type="match status" value="1"/>
</dbReference>
<dbReference type="PANTHER" id="PTHR37313:SF2">
    <property type="entry name" value="UPF0749 PROTEIN YLXX"/>
    <property type="match status" value="1"/>
</dbReference>
<dbReference type="InParanoid" id="A0LU90"/>
<sequence length="271" mass="28088">MAEQSVDEQSAGGARRGRRFGPFRGQLAIAVLCGLLGFAIVTQVDTAASAKLKAARQPDLVDVLDNLNTRADQLRAQIAAQESTLNDLTSGTDQTRAALTEAQRQLEALEVYAGTVPVAGPGIDLAIDDPTHAVTADVLVDTIQELRDAGAEAIEIKGSPLPSTRTPANGAGPSAAQPDVRLIASSYVLNASDGQGIVVDGVAMAPPYDVVAIGDPQTLDRALGIPGGVLDTLKSKNARGTVVRHERVEITVVRTPAAPSHLEPVPSVSTK</sequence>
<comment type="similarity">
    <text evidence="1">Belongs to the UPF0749 family.</text>
</comment>
<evidence type="ECO:0000256" key="1">
    <source>
        <dbReference type="ARBA" id="ARBA00009108"/>
    </source>
</evidence>
<keyword evidence="2" id="KW-0175">Coiled coil</keyword>
<dbReference type="HOGENOM" id="CLU_040273_0_2_11"/>
<dbReference type="RefSeq" id="WP_011720063.1">
    <property type="nucleotide sequence ID" value="NC_008578.1"/>
</dbReference>
<dbReference type="eggNOG" id="COG3879">
    <property type="taxonomic scope" value="Bacteria"/>
</dbReference>
<gene>
    <name evidence="4" type="ordered locus">Acel_1228</name>
</gene>
<reference evidence="4 5" key="1">
    <citation type="journal article" date="2009" name="Genome Res.">
        <title>Complete genome of the cellulolytic thermophile Acidothermus cellulolyticus 11B provides insights into its ecophysiological and evolutionary adaptations.</title>
        <authorList>
            <person name="Barabote R.D."/>
            <person name="Xie G."/>
            <person name="Leu D.H."/>
            <person name="Normand P."/>
            <person name="Necsulea A."/>
            <person name="Daubin V."/>
            <person name="Medigue C."/>
            <person name="Adney W.S."/>
            <person name="Xu X.C."/>
            <person name="Lapidus A."/>
            <person name="Parales R.E."/>
            <person name="Detter C."/>
            <person name="Pujic P."/>
            <person name="Bruce D."/>
            <person name="Lavire C."/>
            <person name="Challacombe J.F."/>
            <person name="Brettin T.S."/>
            <person name="Berry A.M."/>
        </authorList>
    </citation>
    <scope>NUCLEOTIDE SEQUENCE [LARGE SCALE GENOMIC DNA]</scope>
    <source>
        <strain evidence="5">ATCC 43068 / DSM 8971 / 11B</strain>
    </source>
</reference>
<evidence type="ECO:0008006" key="6">
    <source>
        <dbReference type="Google" id="ProtNLM"/>
    </source>
</evidence>
<accession>A0LU90</accession>
<dbReference type="FunCoup" id="A0LU90">
    <property type="interactions" value="1"/>
</dbReference>
<dbReference type="Proteomes" id="UP000008221">
    <property type="component" value="Chromosome"/>
</dbReference>
<dbReference type="PANTHER" id="PTHR37313">
    <property type="entry name" value="UPF0749 PROTEIN RV1825"/>
    <property type="match status" value="1"/>
</dbReference>